<keyword evidence="1" id="KW-0862">Zinc</keyword>
<evidence type="ECO:0000256" key="1">
    <source>
        <dbReference type="PROSITE-ProRule" id="PRU00175"/>
    </source>
</evidence>
<dbReference type="SMART" id="SM00184">
    <property type="entry name" value="RING"/>
    <property type="match status" value="1"/>
</dbReference>
<proteinExistence type="predicted"/>
<dbReference type="GO" id="GO:0016567">
    <property type="term" value="P:protein ubiquitination"/>
    <property type="evidence" value="ECO:0007669"/>
    <property type="project" value="InterPro"/>
</dbReference>
<dbReference type="FunFam" id="3.30.40.10:FF:000226">
    <property type="entry name" value="E3 ubiquitin ligase BIG BROTHER"/>
    <property type="match status" value="1"/>
</dbReference>
<evidence type="ECO:0000313" key="4">
    <source>
        <dbReference type="Proteomes" id="UP001652623"/>
    </source>
</evidence>
<dbReference type="GO" id="GO:0004842">
    <property type="term" value="F:ubiquitin-protein transferase activity"/>
    <property type="evidence" value="ECO:0007669"/>
    <property type="project" value="InterPro"/>
</dbReference>
<sequence length="252" mass="29147">MSWNPHMEVHYVNNASYPYSTAGSFMEYVEGLTYEHVNFIFSGASHAQESVYPSMNTSFYKFGLSEPGSTSYYDFGHVYEVHDHDLRSEEYRRPMENSPTMTNNQTAAPNSEWEGNNSNTVDIPVECPRRHHSSHDYQVIWQDNVDPDNMTYEELLELGETVGTQSRGLSQELISLLPISKYKCSLFSRKKSRHDRCVICQMEYKRGDRRITLPCKHIYHAGCGTRWLSINKACPICYKEVFGDASKQRHID</sequence>
<dbReference type="RefSeq" id="XP_015875978.1">
    <property type="nucleotide sequence ID" value="XM_016020492.2"/>
</dbReference>
<dbReference type="GO" id="GO:0031624">
    <property type="term" value="F:ubiquitin conjugating enzyme binding"/>
    <property type="evidence" value="ECO:0007669"/>
    <property type="project" value="TreeGrafter"/>
</dbReference>
<dbReference type="Gene3D" id="3.30.40.10">
    <property type="entry name" value="Zinc/RING finger domain, C3HC4 (zinc finger)"/>
    <property type="match status" value="1"/>
</dbReference>
<dbReference type="InterPro" id="IPR013083">
    <property type="entry name" value="Znf_RING/FYVE/PHD"/>
</dbReference>
<evidence type="ECO:0000256" key="2">
    <source>
        <dbReference type="SAM" id="MobiDB-lite"/>
    </source>
</evidence>
<evidence type="ECO:0000259" key="3">
    <source>
        <dbReference type="PROSITE" id="PS50089"/>
    </source>
</evidence>
<dbReference type="InterPro" id="IPR001841">
    <property type="entry name" value="Znf_RING"/>
</dbReference>
<organism evidence="4 5">
    <name type="scientific">Ziziphus jujuba</name>
    <name type="common">Chinese jujube</name>
    <name type="synonym">Ziziphus sativa</name>
    <dbReference type="NCBI Taxonomy" id="326968"/>
    <lineage>
        <taxon>Eukaryota</taxon>
        <taxon>Viridiplantae</taxon>
        <taxon>Streptophyta</taxon>
        <taxon>Embryophyta</taxon>
        <taxon>Tracheophyta</taxon>
        <taxon>Spermatophyta</taxon>
        <taxon>Magnoliopsida</taxon>
        <taxon>eudicotyledons</taxon>
        <taxon>Gunneridae</taxon>
        <taxon>Pentapetalae</taxon>
        <taxon>rosids</taxon>
        <taxon>fabids</taxon>
        <taxon>Rosales</taxon>
        <taxon>Rhamnaceae</taxon>
        <taxon>Paliureae</taxon>
        <taxon>Ziziphus</taxon>
    </lineage>
</organism>
<evidence type="ECO:0000313" key="6">
    <source>
        <dbReference type="RefSeq" id="XP_015875979.1"/>
    </source>
</evidence>
<dbReference type="GO" id="GO:0048437">
    <property type="term" value="P:floral organ development"/>
    <property type="evidence" value="ECO:0007669"/>
    <property type="project" value="TreeGrafter"/>
</dbReference>
<dbReference type="SUPFAM" id="SSF57850">
    <property type="entry name" value="RING/U-box"/>
    <property type="match status" value="1"/>
</dbReference>
<protein>
    <submittedName>
        <fullName evidence="5 6">E3 ubiquitin ligase BIG BROTHER-like</fullName>
    </submittedName>
</protein>
<dbReference type="InterPro" id="IPR033276">
    <property type="entry name" value="BB"/>
</dbReference>
<feature type="compositionally biased region" description="Polar residues" evidence="2">
    <location>
        <begin position="97"/>
        <end position="117"/>
    </location>
</feature>
<dbReference type="PROSITE" id="PS50089">
    <property type="entry name" value="ZF_RING_2"/>
    <property type="match status" value="1"/>
</dbReference>
<dbReference type="GeneID" id="107412679"/>
<gene>
    <name evidence="5 6" type="primary">LOC107412679</name>
</gene>
<dbReference type="AlphaFoldDB" id="A0A6P3ZLA9"/>
<name>A0A6P3ZLA9_ZIZJJ</name>
<evidence type="ECO:0000313" key="5">
    <source>
        <dbReference type="RefSeq" id="XP_015875978.1"/>
    </source>
</evidence>
<dbReference type="Pfam" id="PF13639">
    <property type="entry name" value="zf-RING_2"/>
    <property type="match status" value="1"/>
</dbReference>
<dbReference type="GO" id="GO:0046621">
    <property type="term" value="P:negative regulation of organ growth"/>
    <property type="evidence" value="ECO:0007669"/>
    <property type="project" value="InterPro"/>
</dbReference>
<feature type="domain" description="RING-type" evidence="3">
    <location>
        <begin position="197"/>
        <end position="237"/>
    </location>
</feature>
<dbReference type="Proteomes" id="UP001652623">
    <property type="component" value="Chromosome 10"/>
</dbReference>
<feature type="region of interest" description="Disordered" evidence="2">
    <location>
        <begin position="95"/>
        <end position="117"/>
    </location>
</feature>
<keyword evidence="1" id="KW-0863">Zinc-finger</keyword>
<keyword evidence="1" id="KW-0479">Metal-binding</keyword>
<dbReference type="PANTHER" id="PTHR46400:SF5">
    <property type="entry name" value="RING-TYPE DOMAIN-CONTAINING PROTEIN"/>
    <property type="match status" value="1"/>
</dbReference>
<keyword evidence="4" id="KW-1185">Reference proteome</keyword>
<dbReference type="KEGG" id="zju:107412679"/>
<reference evidence="5 6" key="1">
    <citation type="submission" date="2025-04" db="UniProtKB">
        <authorList>
            <consortium name="RefSeq"/>
        </authorList>
    </citation>
    <scope>IDENTIFICATION</scope>
    <source>
        <tissue evidence="5 6">In vitro plantlets</tissue>
    </source>
</reference>
<dbReference type="GO" id="GO:0008270">
    <property type="term" value="F:zinc ion binding"/>
    <property type="evidence" value="ECO:0007669"/>
    <property type="project" value="UniProtKB-KW"/>
</dbReference>
<accession>A0A6P3ZLA9</accession>
<dbReference type="PANTHER" id="PTHR46400">
    <property type="entry name" value="RING/U-BOX SUPERFAMILY PROTEIN"/>
    <property type="match status" value="1"/>
</dbReference>
<dbReference type="RefSeq" id="XP_015875979.1">
    <property type="nucleotide sequence ID" value="XM_016020493.2"/>
</dbReference>